<dbReference type="SUPFAM" id="SSF52283">
    <property type="entry name" value="Formate/glycerate dehydrogenase catalytic domain-like"/>
    <property type="match status" value="1"/>
</dbReference>
<keyword evidence="3" id="KW-0028">Amino-acid biosynthesis</keyword>
<keyword evidence="2" id="KW-0560">Oxidoreductase</keyword>
<dbReference type="InterPro" id="IPR036291">
    <property type="entry name" value="NAD(P)-bd_dom_sf"/>
</dbReference>
<dbReference type="Gene3D" id="3.30.360.10">
    <property type="entry name" value="Dihydrodipicolinate Reductase, domain 2"/>
    <property type="match status" value="1"/>
</dbReference>
<dbReference type="Pfam" id="PF03435">
    <property type="entry name" value="Sacchrp_dh_NADP"/>
    <property type="match status" value="1"/>
</dbReference>
<keyword evidence="6" id="KW-1185">Reference proteome</keyword>
<protein>
    <recommendedName>
        <fullName evidence="4">Alanine dehydrogenase/pyridine nucleotide transhydrogenase N-terminal domain-containing protein</fullName>
    </recommendedName>
</protein>
<dbReference type="CDD" id="cd12189">
    <property type="entry name" value="LKR_SDH_like"/>
    <property type="match status" value="1"/>
</dbReference>
<dbReference type="InterPro" id="IPR051168">
    <property type="entry name" value="AASS"/>
</dbReference>
<accession>A0A0H2RF26</accession>
<dbReference type="SMART" id="SM01003">
    <property type="entry name" value="AlaDh_PNT_N"/>
    <property type="match status" value="1"/>
</dbReference>
<evidence type="ECO:0000313" key="6">
    <source>
        <dbReference type="Proteomes" id="UP000053477"/>
    </source>
</evidence>
<evidence type="ECO:0000313" key="5">
    <source>
        <dbReference type="EMBL" id="KLO08148.1"/>
    </source>
</evidence>
<dbReference type="Gene3D" id="1.10.1870.10">
    <property type="entry name" value="Domain 3, Saccharopine reductase"/>
    <property type="match status" value="1"/>
</dbReference>
<proteinExistence type="predicted"/>
<evidence type="ECO:0000256" key="1">
    <source>
        <dbReference type="ARBA" id="ARBA00022857"/>
    </source>
</evidence>
<evidence type="ECO:0000259" key="4">
    <source>
        <dbReference type="SMART" id="SM01003"/>
    </source>
</evidence>
<organism evidence="5 6">
    <name type="scientific">Schizopora paradoxa</name>
    <dbReference type="NCBI Taxonomy" id="27342"/>
    <lineage>
        <taxon>Eukaryota</taxon>
        <taxon>Fungi</taxon>
        <taxon>Dikarya</taxon>
        <taxon>Basidiomycota</taxon>
        <taxon>Agaricomycotina</taxon>
        <taxon>Agaricomycetes</taxon>
        <taxon>Hymenochaetales</taxon>
        <taxon>Schizoporaceae</taxon>
        <taxon>Schizopora</taxon>
    </lineage>
</organism>
<keyword evidence="1" id="KW-0521">NADP</keyword>
<evidence type="ECO:0000256" key="2">
    <source>
        <dbReference type="ARBA" id="ARBA00023002"/>
    </source>
</evidence>
<dbReference type="Gene3D" id="3.40.50.720">
    <property type="entry name" value="NAD(P)-binding Rossmann-like Domain"/>
    <property type="match status" value="2"/>
</dbReference>
<name>A0A0H2RF26_9AGAM</name>
<evidence type="ECO:0000256" key="3">
    <source>
        <dbReference type="ARBA" id="ARBA00023154"/>
    </source>
</evidence>
<dbReference type="STRING" id="27342.A0A0H2RF26"/>
<dbReference type="Proteomes" id="UP000053477">
    <property type="component" value="Unassembled WGS sequence"/>
</dbReference>
<dbReference type="InterPro" id="IPR032095">
    <property type="entry name" value="Sacchrp_dh-like_C"/>
</dbReference>
<dbReference type="PANTHER" id="PTHR11133">
    <property type="entry name" value="SACCHAROPINE DEHYDROGENASE"/>
    <property type="match status" value="1"/>
</dbReference>
<dbReference type="InParanoid" id="A0A0H2RF26"/>
<dbReference type="GO" id="GO:0005737">
    <property type="term" value="C:cytoplasm"/>
    <property type="evidence" value="ECO:0007669"/>
    <property type="project" value="TreeGrafter"/>
</dbReference>
<dbReference type="OrthoDB" id="10059875at2759"/>
<dbReference type="EMBL" id="KQ086104">
    <property type="protein sequence ID" value="KLO08148.1"/>
    <property type="molecule type" value="Genomic_DNA"/>
</dbReference>
<gene>
    <name evidence="5" type="ORF">SCHPADRAFT_880814</name>
</gene>
<dbReference type="SUPFAM" id="SSF55347">
    <property type="entry name" value="Glyceraldehyde-3-phosphate dehydrogenase-like, C-terminal domain"/>
    <property type="match status" value="1"/>
</dbReference>
<feature type="domain" description="Alanine dehydrogenase/pyridine nucleotide transhydrogenase N-terminal" evidence="4">
    <location>
        <begin position="42"/>
        <end position="199"/>
    </location>
</feature>
<dbReference type="InterPro" id="IPR005097">
    <property type="entry name" value="Sacchrp_dh_NADP-bd"/>
</dbReference>
<dbReference type="Pfam" id="PF16653">
    <property type="entry name" value="Sacchrp_dh_C"/>
    <property type="match status" value="1"/>
</dbReference>
<dbReference type="GO" id="GO:0004753">
    <property type="term" value="F:saccharopine dehydrogenase activity"/>
    <property type="evidence" value="ECO:0007669"/>
    <property type="project" value="TreeGrafter"/>
</dbReference>
<dbReference type="InterPro" id="IPR007886">
    <property type="entry name" value="AlaDH/PNT_N"/>
</dbReference>
<reference evidence="5 6" key="1">
    <citation type="submission" date="2015-04" db="EMBL/GenBank/DDBJ databases">
        <title>Complete genome sequence of Schizopora paradoxa KUC8140, a cosmopolitan wood degrader in East Asia.</title>
        <authorList>
            <consortium name="DOE Joint Genome Institute"/>
            <person name="Min B."/>
            <person name="Park H."/>
            <person name="Jang Y."/>
            <person name="Kim J.-J."/>
            <person name="Kim K.H."/>
            <person name="Pangilinan J."/>
            <person name="Lipzen A."/>
            <person name="Riley R."/>
            <person name="Grigoriev I.V."/>
            <person name="Spatafora J.W."/>
            <person name="Choi I.-G."/>
        </authorList>
    </citation>
    <scope>NUCLEOTIDE SEQUENCE [LARGE SCALE GENOMIC DNA]</scope>
    <source>
        <strain evidence="5 6">KUC8140</strain>
    </source>
</reference>
<dbReference type="SUPFAM" id="SSF51735">
    <property type="entry name" value="NAD(P)-binding Rossmann-fold domains"/>
    <property type="match status" value="1"/>
</dbReference>
<dbReference type="GO" id="GO:0019878">
    <property type="term" value="P:lysine biosynthetic process via aminoadipic acid"/>
    <property type="evidence" value="ECO:0007669"/>
    <property type="project" value="TreeGrafter"/>
</dbReference>
<dbReference type="PANTHER" id="PTHR11133:SF23">
    <property type="entry name" value="SACCHAROPINE DEHYDROGENASE [NAD(+), L-LYSINE-FORMING]"/>
    <property type="match status" value="1"/>
</dbReference>
<dbReference type="AlphaFoldDB" id="A0A0H2RF26"/>
<dbReference type="FunFam" id="3.40.50.720:FF:000072">
    <property type="entry name" value="Saccharopine dehydrogenase [NADP(+), L-glutamate-forming]"/>
    <property type="match status" value="1"/>
</dbReference>
<keyword evidence="3" id="KW-0457">Lysine biosynthesis</keyword>
<sequence>MRHHILRRLQFMRHLQLHDALKHPTRAAHQHQHQHQPRVAIGIRREDPLRIWERRCPLTPDAIETLIAEEDVDVYFQPCERRVFTAEQFIKAGAKPHKTLAPAHIVLGIKETPLHELLTDPVQDPLSNGLVPRTQVMFSHTIKGQPYNMPLLSRFLHDPSVHGRDAAHSALLPTLVDWELLTDMDGKRTVGFGWYAGVAGALEGLNSTAHLHLQLGVASPFLSTPRPHSAPLPQLRQSLRRIGEQIAENGTPASIGPYIVCVTGNGQVANGALSLLSELPVQMVSVADLPALVADPSTPLNKIYVLHAGQETYLKRKDGGAVSRKDYYAHPSAYESRFYDLIAPYTTVLINGVGWVPGYPRLMTTNETILALEKVQQLSKELAESTQDSAAGTRDVMKGRCQSFADISCDIEGGLEFMHRESTLSEPFYSHKPAQFPAHLPALQIMSVDILPTSLPLDASQEFSAGVLPYVRALVRKYKHHQHAERFEGSDFEIAEAVERATVASGGRLVGKNTWLQESVEKCKAAGLAASAGTTTAVGTPKPGQKKILMLGSGMVSGPVVDEICNRKDVHLTIASDQPERNGFLCNGRTNATGVVVDMAKPDVVEELVKKSDVVISLLPVPFHPAVAELCIKHHRHLVTASYISPDMRKLHDRAVKANVLLLNEIGLDPGIDHCSALALLDSIRKDKKEVVSFTSFCGGLPAPEDADVPLKYKFSWSPRGVLSAALNGAQFQLNGKEFSVPSDQLLRSKIPNLPVSDILQLEGIPNRDSLNYADTYDLHPSKGVRTLFRGTIRYPGFCDLMYAFRQIGLLDTENWITLRSWATLAPQALAVKLQKPVVDVDEAGAEAFRAAAAEFVPAETLPQMLEALAWLTNPTDSSTTKLPPVPSTPEHPIDLLASLLSARLSYAPSERDLVVLHHEVISSDSERHEEIHTSSLEVYGDATHSAMARCVGLPVAFAALYVLDFINVAPRGVHGPDAPHLYTHILSKLDGAGLQMKHSVKPYVEGKTVEARLKTIWQ</sequence>